<sequence>MDILVTGGLGYIGSHFVIQALSSGFNVTVIDNLSNSSISIKNSIDSITKKSFAFANIDLRNKDMLFDVFRSSKFDLVVHFAGLKAVSDSCQRPLDYYENNVIGSWNLLQVMNCLNVKKIIFSSSATVYGMSQVNPLTEEYPKAPFNPYGQTKSCIEDMIADLCRSDREWSAVSLRYFNPIGAHPSGKIGENPEGVPNNLMPYIIKVAAGEFRTLQVFGSDYATPDGTGIRDFIHVLDLVDGHIKALKFLDKYKGYEVFNLGTGQGHSVLDIVKTFERVNHVKIPLMFKPRRIGDMAASWANPLKAEIILKWKAIRSLDEMVKDSWQWQKAQMDRASLCV</sequence>
<dbReference type="Pfam" id="PF01370">
    <property type="entry name" value="Epimerase"/>
    <property type="match status" value="1"/>
</dbReference>
<evidence type="ECO:0000313" key="13">
    <source>
        <dbReference type="Proteomes" id="UP000001060"/>
    </source>
</evidence>
<evidence type="ECO:0000256" key="3">
    <source>
        <dbReference type="ARBA" id="ARBA00004947"/>
    </source>
</evidence>
<evidence type="ECO:0000313" key="12">
    <source>
        <dbReference type="EMBL" id="CBJ13619.1"/>
    </source>
</evidence>
<evidence type="ECO:0000256" key="2">
    <source>
        <dbReference type="ARBA" id="ARBA00001911"/>
    </source>
</evidence>
<organism evidence="12 13">
    <name type="scientific">Legionella longbeachae serogroup 1 (strain NSW150)</name>
    <dbReference type="NCBI Taxonomy" id="661367"/>
    <lineage>
        <taxon>Bacteria</taxon>
        <taxon>Pseudomonadati</taxon>
        <taxon>Pseudomonadota</taxon>
        <taxon>Gammaproteobacteria</taxon>
        <taxon>Legionellales</taxon>
        <taxon>Legionellaceae</taxon>
        <taxon>Legionella</taxon>
    </lineage>
</organism>
<evidence type="ECO:0000256" key="10">
    <source>
        <dbReference type="RuleBase" id="RU366046"/>
    </source>
</evidence>
<evidence type="ECO:0000256" key="6">
    <source>
        <dbReference type="ARBA" id="ARBA00018569"/>
    </source>
</evidence>
<dbReference type="eggNOG" id="COG1087">
    <property type="taxonomic scope" value="Bacteria"/>
</dbReference>
<name>D3HMD0_LEGLN</name>
<dbReference type="RefSeq" id="WP_012979507.1">
    <property type="nucleotide sequence ID" value="NC_013861.1"/>
</dbReference>
<dbReference type="HOGENOM" id="CLU_007383_1_10_6"/>
<comment type="pathway">
    <text evidence="3 10">Carbohydrate metabolism; galactose metabolism.</text>
</comment>
<comment type="subunit">
    <text evidence="10">Homodimer.</text>
</comment>
<feature type="domain" description="NAD-dependent epimerase/dehydratase" evidence="11">
    <location>
        <begin position="3"/>
        <end position="261"/>
    </location>
</feature>
<reference evidence="12 13" key="1">
    <citation type="journal article" date="2010" name="PLoS Genet.">
        <title>Analysis of the Legionella longbeachae genome and transcriptome uncovers unique strategies to cause Legionnaires' disease.</title>
        <authorList>
            <person name="Cazalet C."/>
            <person name="Gomez-Valero L."/>
            <person name="Rusniok C."/>
            <person name="Lomma M."/>
            <person name="Dervins-Ravault D."/>
            <person name="Newton H."/>
            <person name="Sansom F."/>
            <person name="Jarraud S."/>
            <person name="Zidane N."/>
            <person name="Ma L."/>
            <person name="Bouchier C."/>
            <person name="Etienne J."/>
            <person name="Hartland E."/>
            <person name="Buchrieser C."/>
        </authorList>
    </citation>
    <scope>NUCLEOTIDE SEQUENCE [LARGE SCALE GENOMIC DNA]</scope>
    <source>
        <strain evidence="12 13">NSW150</strain>
    </source>
</reference>
<evidence type="ECO:0000259" key="11">
    <source>
        <dbReference type="Pfam" id="PF01370"/>
    </source>
</evidence>
<dbReference type="EMBL" id="FN650140">
    <property type="protein sequence ID" value="CBJ13619.1"/>
    <property type="molecule type" value="Genomic_DNA"/>
</dbReference>
<dbReference type="PANTHER" id="PTHR43725:SF47">
    <property type="entry name" value="UDP-GLUCOSE 4-EPIMERASE"/>
    <property type="match status" value="1"/>
</dbReference>
<evidence type="ECO:0000256" key="8">
    <source>
        <dbReference type="ARBA" id="ARBA00023144"/>
    </source>
</evidence>
<evidence type="ECO:0000256" key="9">
    <source>
        <dbReference type="ARBA" id="ARBA00023235"/>
    </source>
</evidence>
<dbReference type="AlphaFoldDB" id="D3HMD0"/>
<dbReference type="InterPro" id="IPR036291">
    <property type="entry name" value="NAD(P)-bd_dom_sf"/>
</dbReference>
<dbReference type="InterPro" id="IPR001509">
    <property type="entry name" value="Epimerase_deHydtase"/>
</dbReference>
<keyword evidence="13" id="KW-1185">Reference proteome</keyword>
<dbReference type="GO" id="GO:0005829">
    <property type="term" value="C:cytosol"/>
    <property type="evidence" value="ECO:0007669"/>
    <property type="project" value="TreeGrafter"/>
</dbReference>
<comment type="cofactor">
    <cofactor evidence="2 10">
        <name>NAD(+)</name>
        <dbReference type="ChEBI" id="CHEBI:57540"/>
    </cofactor>
</comment>
<evidence type="ECO:0000256" key="7">
    <source>
        <dbReference type="ARBA" id="ARBA00023027"/>
    </source>
</evidence>
<dbReference type="NCBIfam" id="TIGR01179">
    <property type="entry name" value="galE"/>
    <property type="match status" value="1"/>
</dbReference>
<keyword evidence="9 10" id="KW-0413">Isomerase</keyword>
<dbReference type="InterPro" id="IPR005886">
    <property type="entry name" value="UDP_G4E"/>
</dbReference>
<comment type="similarity">
    <text evidence="4 10">Belongs to the NAD(P)-dependent epimerase/dehydratase family.</text>
</comment>
<evidence type="ECO:0000256" key="5">
    <source>
        <dbReference type="ARBA" id="ARBA00013189"/>
    </source>
</evidence>
<dbReference type="PANTHER" id="PTHR43725">
    <property type="entry name" value="UDP-GLUCOSE 4-EPIMERASE"/>
    <property type="match status" value="1"/>
</dbReference>
<dbReference type="GeneID" id="40927350"/>
<dbReference type="NCBIfam" id="NF007956">
    <property type="entry name" value="PRK10675.1"/>
    <property type="match status" value="1"/>
</dbReference>
<keyword evidence="10" id="KW-0119">Carbohydrate metabolism</keyword>
<evidence type="ECO:0000256" key="4">
    <source>
        <dbReference type="ARBA" id="ARBA00007637"/>
    </source>
</evidence>
<keyword evidence="7 10" id="KW-0520">NAD</keyword>
<dbReference type="SUPFAM" id="SSF51735">
    <property type="entry name" value="NAD(P)-binding Rossmann-fold domains"/>
    <property type="match status" value="1"/>
</dbReference>
<proteinExistence type="inferred from homology"/>
<dbReference type="STRING" id="661367.LLO_3166"/>
<dbReference type="Gene3D" id="3.40.50.720">
    <property type="entry name" value="NAD(P)-binding Rossmann-like Domain"/>
    <property type="match status" value="1"/>
</dbReference>
<dbReference type="Proteomes" id="UP000001060">
    <property type="component" value="Chromosome"/>
</dbReference>
<gene>
    <name evidence="12" type="primary">galE</name>
    <name evidence="12" type="ordered locus">LLO_3166</name>
</gene>
<comment type="catalytic activity">
    <reaction evidence="1 10">
        <text>UDP-alpha-D-glucose = UDP-alpha-D-galactose</text>
        <dbReference type="Rhea" id="RHEA:22168"/>
        <dbReference type="ChEBI" id="CHEBI:58885"/>
        <dbReference type="ChEBI" id="CHEBI:66914"/>
        <dbReference type="EC" id="5.1.3.2"/>
    </reaction>
</comment>
<dbReference type="GO" id="GO:0006012">
    <property type="term" value="P:galactose metabolic process"/>
    <property type="evidence" value="ECO:0007669"/>
    <property type="project" value="UniProtKB-UniPathway"/>
</dbReference>
<evidence type="ECO:0000256" key="1">
    <source>
        <dbReference type="ARBA" id="ARBA00000083"/>
    </source>
</evidence>
<protein>
    <recommendedName>
        <fullName evidence="6 10">UDP-glucose 4-epimerase</fullName>
        <ecNumber evidence="5 10">5.1.3.2</ecNumber>
    </recommendedName>
</protein>
<keyword evidence="8" id="KW-0299">Galactose metabolism</keyword>
<dbReference type="Gene3D" id="3.90.25.10">
    <property type="entry name" value="UDP-galactose 4-epimerase, domain 1"/>
    <property type="match status" value="1"/>
</dbReference>
<dbReference type="KEGG" id="llo:LLO_3166"/>
<accession>D3HMD0</accession>
<dbReference type="CDD" id="cd05247">
    <property type="entry name" value="UDP_G4E_1_SDR_e"/>
    <property type="match status" value="1"/>
</dbReference>
<dbReference type="UniPathway" id="UPA00214"/>
<dbReference type="EC" id="5.1.3.2" evidence="5 10"/>
<dbReference type="GO" id="GO:0003978">
    <property type="term" value="F:UDP-glucose 4-epimerase activity"/>
    <property type="evidence" value="ECO:0007669"/>
    <property type="project" value="UniProtKB-UniRule"/>
</dbReference>
<dbReference type="OrthoDB" id="9803010at2"/>